<feature type="chain" id="PRO_5021854623" evidence="1">
    <location>
        <begin position="25"/>
        <end position="142"/>
    </location>
</feature>
<dbReference type="InterPro" id="IPR018673">
    <property type="entry name" value="DUF2141"/>
</dbReference>
<dbReference type="RefSeq" id="WP_143411347.1">
    <property type="nucleotide sequence ID" value="NZ_VHSF01000003.1"/>
</dbReference>
<comment type="caution">
    <text evidence="2">The sequence shown here is derived from an EMBL/GenBank/DDBJ whole genome shotgun (WGS) entry which is preliminary data.</text>
</comment>
<keyword evidence="3" id="KW-1185">Reference proteome</keyword>
<dbReference type="EMBL" id="VHSF01000003">
    <property type="protein sequence ID" value="TRO64150.1"/>
    <property type="molecule type" value="Genomic_DNA"/>
</dbReference>
<organism evidence="2 3">
    <name type="scientific">Christiangramia sabulilitoris</name>
    <dbReference type="NCBI Taxonomy" id="2583991"/>
    <lineage>
        <taxon>Bacteria</taxon>
        <taxon>Pseudomonadati</taxon>
        <taxon>Bacteroidota</taxon>
        <taxon>Flavobacteriia</taxon>
        <taxon>Flavobacteriales</taxon>
        <taxon>Flavobacteriaceae</taxon>
        <taxon>Christiangramia</taxon>
    </lineage>
</organism>
<dbReference type="Pfam" id="PF09912">
    <property type="entry name" value="DUF2141"/>
    <property type="match status" value="1"/>
</dbReference>
<name>A0A550HZM7_9FLAO</name>
<dbReference type="OrthoDB" id="9788332at2"/>
<protein>
    <submittedName>
        <fullName evidence="2">DUF2141 domain-containing protein</fullName>
    </submittedName>
</protein>
<dbReference type="AlphaFoldDB" id="A0A550HZM7"/>
<reference evidence="2 3" key="1">
    <citation type="submission" date="2019-06" db="EMBL/GenBank/DDBJ databases">
        <title>Gramella sabulilitoris sp. nov., isolated from a marine sand.</title>
        <authorList>
            <person name="Yoon J.-H."/>
        </authorList>
    </citation>
    <scope>NUCLEOTIDE SEQUENCE [LARGE SCALE GENOMIC DNA]</scope>
    <source>
        <strain evidence="2 3">HSMS-1</strain>
    </source>
</reference>
<sequence>MKNNKMLTPIITAFICLFSLSAKTQVFEIEISDIRINKGEVKVAIFNSEKDWLENPYRTLTFDSTEKSKVISFDIPYGIYAVSIYQDTNGNDELDTNFLGIPKEPIAFGNNYKPFGKPDFKSAAIEFRSNYKIPVLKLYTIL</sequence>
<proteinExistence type="predicted"/>
<accession>A0A550HZM7</accession>
<gene>
    <name evidence="2" type="ORF">FGM01_11625</name>
</gene>
<dbReference type="Proteomes" id="UP000315131">
    <property type="component" value="Unassembled WGS sequence"/>
</dbReference>
<evidence type="ECO:0000313" key="2">
    <source>
        <dbReference type="EMBL" id="TRO64150.1"/>
    </source>
</evidence>
<evidence type="ECO:0000256" key="1">
    <source>
        <dbReference type="SAM" id="SignalP"/>
    </source>
</evidence>
<evidence type="ECO:0000313" key="3">
    <source>
        <dbReference type="Proteomes" id="UP000315131"/>
    </source>
</evidence>
<feature type="signal peptide" evidence="1">
    <location>
        <begin position="1"/>
        <end position="24"/>
    </location>
</feature>
<keyword evidence="1" id="KW-0732">Signal</keyword>